<accession>A0A480APE6</accession>
<proteinExistence type="predicted"/>
<feature type="region of interest" description="Disordered" evidence="1">
    <location>
        <begin position="1"/>
        <end position="35"/>
    </location>
</feature>
<reference evidence="3" key="1">
    <citation type="submission" date="2019-03" db="EMBL/GenBank/DDBJ databases">
        <title>Aquabacterium pictum sp.nov., the first bacteriochlorophyll a-containing freshwater bacterium in the genus Aquabacterium of the class Betaproteobacteria.</title>
        <authorList>
            <person name="Hirose S."/>
            <person name="Tank M."/>
            <person name="Hara E."/>
            <person name="Tamaki H."/>
            <person name="Takaichi S."/>
            <person name="Haruta S."/>
            <person name="Hanada S."/>
        </authorList>
    </citation>
    <scope>NUCLEOTIDE SEQUENCE [LARGE SCALE GENOMIC DNA]</scope>
    <source>
        <strain evidence="3">W35</strain>
    </source>
</reference>
<protein>
    <submittedName>
        <fullName evidence="2">Uncharacterized protein</fullName>
    </submittedName>
</protein>
<organism evidence="2 3">
    <name type="scientific">Pseudaquabacterium pictum</name>
    <dbReference type="NCBI Taxonomy" id="2315236"/>
    <lineage>
        <taxon>Bacteria</taxon>
        <taxon>Pseudomonadati</taxon>
        <taxon>Pseudomonadota</taxon>
        <taxon>Betaproteobacteria</taxon>
        <taxon>Burkholderiales</taxon>
        <taxon>Sphaerotilaceae</taxon>
        <taxon>Pseudaquabacterium</taxon>
    </lineage>
</organism>
<comment type="caution">
    <text evidence="2">The sequence shown here is derived from an EMBL/GenBank/DDBJ whole genome shotgun (WGS) entry which is preliminary data.</text>
</comment>
<dbReference type="AlphaFoldDB" id="A0A480APE6"/>
<keyword evidence="3" id="KW-1185">Reference proteome</keyword>
<evidence type="ECO:0000313" key="2">
    <source>
        <dbReference type="EMBL" id="GCL61535.1"/>
    </source>
</evidence>
<name>A0A480APE6_9BURK</name>
<evidence type="ECO:0000256" key="1">
    <source>
        <dbReference type="SAM" id="MobiDB-lite"/>
    </source>
</evidence>
<sequence>MRVRTARMGSGAGSGLLQAVSNNTETRGSRTRRMGTDRWMERGRAVDGRLSAARLMTDWSVI</sequence>
<gene>
    <name evidence="2" type="ORF">AQPW35_06160</name>
</gene>
<dbReference type="EMBL" id="BJCL01000001">
    <property type="protein sequence ID" value="GCL61535.1"/>
    <property type="molecule type" value="Genomic_DNA"/>
</dbReference>
<dbReference type="Proteomes" id="UP000301751">
    <property type="component" value="Unassembled WGS sequence"/>
</dbReference>
<evidence type="ECO:0000313" key="3">
    <source>
        <dbReference type="Proteomes" id="UP000301751"/>
    </source>
</evidence>